<evidence type="ECO:0000313" key="2">
    <source>
        <dbReference type="Proteomes" id="UP000201675"/>
    </source>
</evidence>
<dbReference type="Proteomes" id="UP000201675">
    <property type="component" value="Segment"/>
</dbReference>
<organism evidence="1 2">
    <name type="scientific">Paenibacillus phage Vegas</name>
    <dbReference type="NCBI Taxonomy" id="1636261"/>
    <lineage>
        <taxon>Viruses</taxon>
        <taxon>Duplodnaviria</taxon>
        <taxon>Heunggongvirae</taxon>
        <taxon>Uroviricota</taxon>
        <taxon>Caudoviricetes</taxon>
        <taxon>Gochnauervirinae</taxon>
        <taxon>Vegasvirus</taxon>
        <taxon>Vegasvirus vegas</taxon>
    </lineage>
</organism>
<reference evidence="1 2" key="1">
    <citation type="journal article" date="2015" name="Genome Announc.">
        <title>Complete Genome Sequences of Nine Phages Capable of Infecting Paenibacillus larvae, the Causative Agent of American Foulbrood Disease in Honeybees.</title>
        <authorList>
            <person name="Tsourkas P.K."/>
            <person name="Yost D.G."/>
            <person name="Krohn A."/>
            <person name="LeBlanc L."/>
            <person name="Zhang A."/>
            <person name="Stamereilers C."/>
            <person name="Amy P.S."/>
        </authorList>
    </citation>
    <scope>NUCLEOTIDE SEQUENCE [LARGE SCALE GENOMIC DNA]</scope>
</reference>
<dbReference type="RefSeq" id="YP_009196128.1">
    <property type="nucleotide sequence ID" value="NC_028767.1"/>
</dbReference>
<sequence length="67" mass="8095">MKREVAFKGFYRTLREIQGYEAQAKADGHSCNISNCWKMAEMRARRYCKSLVFEHGWQDIHTKKYYK</sequence>
<keyword evidence="2" id="KW-1185">Reference proteome</keyword>
<evidence type="ECO:0000313" key="1">
    <source>
        <dbReference type="EMBL" id="ALA12678.1"/>
    </source>
</evidence>
<proteinExistence type="predicted"/>
<dbReference type="GeneID" id="26623351"/>
<accession>A0A0K2CYW3</accession>
<dbReference type="KEGG" id="vg:26623351"/>
<gene>
    <name evidence="1" type="ORF">VEGAS_29</name>
</gene>
<name>A0A0K2CYW3_9CAUD</name>
<dbReference type="EMBL" id="KT361654">
    <property type="protein sequence ID" value="ALA12678.1"/>
    <property type="molecule type" value="Genomic_DNA"/>
</dbReference>
<protein>
    <submittedName>
        <fullName evidence="1">Uncharacterized protein</fullName>
    </submittedName>
</protein>